<protein>
    <submittedName>
        <fullName evidence="1">Uncharacterized protein</fullName>
    </submittedName>
</protein>
<organism evidence="1 2">
    <name type="scientific">Aromia moschata</name>
    <dbReference type="NCBI Taxonomy" id="1265417"/>
    <lineage>
        <taxon>Eukaryota</taxon>
        <taxon>Metazoa</taxon>
        <taxon>Ecdysozoa</taxon>
        <taxon>Arthropoda</taxon>
        <taxon>Hexapoda</taxon>
        <taxon>Insecta</taxon>
        <taxon>Pterygota</taxon>
        <taxon>Neoptera</taxon>
        <taxon>Endopterygota</taxon>
        <taxon>Coleoptera</taxon>
        <taxon>Polyphaga</taxon>
        <taxon>Cucujiformia</taxon>
        <taxon>Chrysomeloidea</taxon>
        <taxon>Cerambycidae</taxon>
        <taxon>Cerambycinae</taxon>
        <taxon>Callichromatini</taxon>
        <taxon>Aromia</taxon>
    </lineage>
</organism>
<dbReference type="EMBL" id="JAPWTK010000265">
    <property type="protein sequence ID" value="KAJ8944152.1"/>
    <property type="molecule type" value="Genomic_DNA"/>
</dbReference>
<gene>
    <name evidence="1" type="ORF">NQ318_013392</name>
</gene>
<accession>A0AAV8Y0Y7</accession>
<sequence>MLCSDGATDLVELHLPVTDESLKQKICSDCRIKVSKLKKNPEKSSEIWIQQLQKHKDTNLCLINPFFSDLTLECSSKSRDMIRITADSNSAIP</sequence>
<name>A0AAV8Y0Y7_9CUCU</name>
<dbReference type="AlphaFoldDB" id="A0AAV8Y0Y7"/>
<dbReference type="Proteomes" id="UP001162162">
    <property type="component" value="Unassembled WGS sequence"/>
</dbReference>
<reference evidence="1" key="1">
    <citation type="journal article" date="2023" name="Insect Mol. Biol.">
        <title>Genome sequencing provides insights into the evolution of gene families encoding plant cell wall-degrading enzymes in longhorned beetles.</title>
        <authorList>
            <person name="Shin N.R."/>
            <person name="Okamura Y."/>
            <person name="Kirsch R."/>
            <person name="Pauchet Y."/>
        </authorList>
    </citation>
    <scope>NUCLEOTIDE SEQUENCE</scope>
    <source>
        <strain evidence="1">AMC_N1</strain>
    </source>
</reference>
<keyword evidence="2" id="KW-1185">Reference proteome</keyword>
<evidence type="ECO:0000313" key="2">
    <source>
        <dbReference type="Proteomes" id="UP001162162"/>
    </source>
</evidence>
<evidence type="ECO:0000313" key="1">
    <source>
        <dbReference type="EMBL" id="KAJ8944152.1"/>
    </source>
</evidence>
<comment type="caution">
    <text evidence="1">The sequence shown here is derived from an EMBL/GenBank/DDBJ whole genome shotgun (WGS) entry which is preliminary data.</text>
</comment>
<proteinExistence type="predicted"/>